<evidence type="ECO:0000256" key="5">
    <source>
        <dbReference type="ARBA" id="ARBA00022842"/>
    </source>
</evidence>
<dbReference type="GO" id="GO:0004019">
    <property type="term" value="F:adenylosuccinate synthase activity"/>
    <property type="evidence" value="ECO:0007669"/>
    <property type="project" value="InterPro"/>
</dbReference>
<accession>A0A0F9K8A9</accession>
<dbReference type="Pfam" id="PF00709">
    <property type="entry name" value="Adenylsucc_synt"/>
    <property type="match status" value="2"/>
</dbReference>
<protein>
    <recommendedName>
        <fullName evidence="7">Adenylosuccinate synthase</fullName>
    </recommendedName>
</protein>
<evidence type="ECO:0000256" key="4">
    <source>
        <dbReference type="ARBA" id="ARBA00022755"/>
    </source>
</evidence>
<dbReference type="GO" id="GO:0005737">
    <property type="term" value="C:cytoplasm"/>
    <property type="evidence" value="ECO:0007669"/>
    <property type="project" value="TreeGrafter"/>
</dbReference>
<dbReference type="InterPro" id="IPR027417">
    <property type="entry name" value="P-loop_NTPase"/>
</dbReference>
<keyword evidence="2" id="KW-0479">Metal-binding</keyword>
<keyword evidence="1" id="KW-0436">Ligase</keyword>
<dbReference type="GO" id="GO:0046040">
    <property type="term" value="P:IMP metabolic process"/>
    <property type="evidence" value="ECO:0007669"/>
    <property type="project" value="TreeGrafter"/>
</dbReference>
<dbReference type="InterPro" id="IPR001114">
    <property type="entry name" value="Adenylosuccinate_synthetase"/>
</dbReference>
<dbReference type="InterPro" id="IPR042110">
    <property type="entry name" value="Adenylosuccinate_synth_dom2"/>
</dbReference>
<reference evidence="6" key="1">
    <citation type="journal article" date="2015" name="Nature">
        <title>Complex archaea that bridge the gap between prokaryotes and eukaryotes.</title>
        <authorList>
            <person name="Spang A."/>
            <person name="Saw J.H."/>
            <person name="Jorgensen S.L."/>
            <person name="Zaremba-Niedzwiedzka K."/>
            <person name="Martijn J."/>
            <person name="Lind A.E."/>
            <person name="van Eijk R."/>
            <person name="Schleper C."/>
            <person name="Guy L."/>
            <person name="Ettema T.J."/>
        </authorList>
    </citation>
    <scope>NUCLEOTIDE SEQUENCE</scope>
</reference>
<name>A0A0F9K8A9_9ZZZZ</name>
<evidence type="ECO:0000256" key="1">
    <source>
        <dbReference type="ARBA" id="ARBA00022598"/>
    </source>
</evidence>
<gene>
    <name evidence="6" type="ORF">LCGC14_1734000</name>
</gene>
<dbReference type="SMART" id="SM00788">
    <property type="entry name" value="Adenylsucc_synt"/>
    <property type="match status" value="1"/>
</dbReference>
<dbReference type="PANTHER" id="PTHR11846:SF0">
    <property type="entry name" value="ADENYLOSUCCINATE SYNTHETASE"/>
    <property type="match status" value="1"/>
</dbReference>
<dbReference type="InterPro" id="IPR042109">
    <property type="entry name" value="Adenylosuccinate_synth_dom1"/>
</dbReference>
<organism evidence="6">
    <name type="scientific">marine sediment metagenome</name>
    <dbReference type="NCBI Taxonomy" id="412755"/>
    <lineage>
        <taxon>unclassified sequences</taxon>
        <taxon>metagenomes</taxon>
        <taxon>ecological metagenomes</taxon>
    </lineage>
</organism>
<evidence type="ECO:0000256" key="3">
    <source>
        <dbReference type="ARBA" id="ARBA00022741"/>
    </source>
</evidence>
<dbReference type="SUPFAM" id="SSF52540">
    <property type="entry name" value="P-loop containing nucleoside triphosphate hydrolases"/>
    <property type="match status" value="1"/>
</dbReference>
<evidence type="ECO:0000256" key="2">
    <source>
        <dbReference type="ARBA" id="ARBA00022723"/>
    </source>
</evidence>
<dbReference type="GO" id="GO:0000166">
    <property type="term" value="F:nucleotide binding"/>
    <property type="evidence" value="ECO:0007669"/>
    <property type="project" value="UniProtKB-KW"/>
</dbReference>
<comment type="caution">
    <text evidence="6">The sequence shown here is derived from an EMBL/GenBank/DDBJ whole genome shotgun (WGS) entry which is preliminary data.</text>
</comment>
<dbReference type="Gene3D" id="3.40.440.10">
    <property type="entry name" value="Adenylosuccinate Synthetase, subunit A, domain 1"/>
    <property type="match status" value="2"/>
</dbReference>
<dbReference type="GO" id="GO:0044208">
    <property type="term" value="P:'de novo' AMP biosynthetic process"/>
    <property type="evidence" value="ECO:0007669"/>
    <property type="project" value="TreeGrafter"/>
</dbReference>
<keyword evidence="3" id="KW-0547">Nucleotide-binding</keyword>
<sequence>AITEYLSPAVSAGVRIGAANAGHTIYYHDERFIMRQLPSVWINPHAQLIIGINALLDVSLLFQEVTAIEKFLPVVHRLRIDYRAHVITEEQKRVEQDSDLAVRISSTSAQSGEGIGRAAADKVLRKESCVLARDVAELQPYLCDTTDVINTLLEDDCIVLVEGTQGFGLSLDHGYFPYVTSRDTTVAALAAGIGVGLHEFPVRAIGVVRTYPIRVAGQSGPFGPDSQELTWEDVTAQADAPHLLTERTSVTNRVRRVATFSNEGIVRATRINRPTELAVTFADYLDWGMHESDILTKPVEDFIDRLEQLTQVQVMLVKTGPRTTVDFEPYRLNMLRRLRR</sequence>
<dbReference type="PANTHER" id="PTHR11846">
    <property type="entry name" value="ADENYLOSUCCINATE SYNTHETASE"/>
    <property type="match status" value="1"/>
</dbReference>
<dbReference type="Gene3D" id="1.10.300.10">
    <property type="entry name" value="Adenylosuccinate Synthetase, subunit A, domain 2"/>
    <property type="match status" value="2"/>
</dbReference>
<feature type="non-terminal residue" evidence="6">
    <location>
        <position position="1"/>
    </location>
</feature>
<dbReference type="HAMAP" id="MF_00011">
    <property type="entry name" value="Adenylosucc_synth"/>
    <property type="match status" value="1"/>
</dbReference>
<evidence type="ECO:0000313" key="6">
    <source>
        <dbReference type="EMBL" id="KKM07433.1"/>
    </source>
</evidence>
<proteinExistence type="inferred from homology"/>
<dbReference type="EMBL" id="LAZR01015773">
    <property type="protein sequence ID" value="KKM07433.1"/>
    <property type="molecule type" value="Genomic_DNA"/>
</dbReference>
<keyword evidence="4" id="KW-0658">Purine biosynthesis</keyword>
<dbReference type="GO" id="GO:0046872">
    <property type="term" value="F:metal ion binding"/>
    <property type="evidence" value="ECO:0007669"/>
    <property type="project" value="UniProtKB-KW"/>
</dbReference>
<keyword evidence="5" id="KW-0460">Magnesium</keyword>
<evidence type="ECO:0008006" key="7">
    <source>
        <dbReference type="Google" id="ProtNLM"/>
    </source>
</evidence>
<dbReference type="AlphaFoldDB" id="A0A0F9K8A9"/>